<dbReference type="KEGG" id="tasa:A1Q1_06152"/>
<feature type="region of interest" description="Disordered" evidence="1">
    <location>
        <begin position="486"/>
        <end position="510"/>
    </location>
</feature>
<dbReference type="AlphaFoldDB" id="J6EM49"/>
<feature type="compositionally biased region" description="Pro residues" evidence="1">
    <location>
        <begin position="383"/>
        <end position="395"/>
    </location>
</feature>
<dbReference type="PANTHER" id="PTHR46929">
    <property type="entry name" value="EXPRESSED PROTEIN"/>
    <property type="match status" value="1"/>
</dbReference>
<dbReference type="Gene3D" id="1.10.10.60">
    <property type="entry name" value="Homeodomain-like"/>
    <property type="match status" value="1"/>
</dbReference>
<dbReference type="Pfam" id="PF12776">
    <property type="entry name" value="Myb_DNA-bind_3"/>
    <property type="match status" value="1"/>
</dbReference>
<feature type="compositionally biased region" description="Polar residues" evidence="1">
    <location>
        <begin position="486"/>
        <end position="497"/>
    </location>
</feature>
<dbReference type="VEuPathDB" id="FungiDB:A1Q1_06152"/>
<feature type="compositionally biased region" description="Low complexity" evidence="1">
    <location>
        <begin position="1"/>
        <end position="25"/>
    </location>
</feature>
<evidence type="ECO:0000256" key="1">
    <source>
        <dbReference type="SAM" id="MobiDB-lite"/>
    </source>
</evidence>
<feature type="domain" description="Myb-like" evidence="2">
    <location>
        <begin position="27"/>
        <end position="95"/>
    </location>
</feature>
<dbReference type="PROSITE" id="PS50090">
    <property type="entry name" value="MYB_LIKE"/>
    <property type="match status" value="1"/>
</dbReference>
<evidence type="ECO:0000313" key="3">
    <source>
        <dbReference type="EMBL" id="EJT45389.1"/>
    </source>
</evidence>
<protein>
    <recommendedName>
        <fullName evidence="2">Myb-like domain-containing protein</fullName>
    </recommendedName>
</protein>
<dbReference type="GeneID" id="25989664"/>
<feature type="region of interest" description="Disordered" evidence="1">
    <location>
        <begin position="560"/>
        <end position="589"/>
    </location>
</feature>
<dbReference type="PANTHER" id="PTHR46929:SF3">
    <property type="entry name" value="MYB_SANT-LIKE DOMAIN-CONTAINING PROTEIN"/>
    <property type="match status" value="1"/>
</dbReference>
<gene>
    <name evidence="3" type="ORF">A1Q1_06152</name>
</gene>
<feature type="region of interest" description="Disordered" evidence="1">
    <location>
        <begin position="247"/>
        <end position="460"/>
    </location>
</feature>
<organism evidence="3 4">
    <name type="scientific">Trichosporon asahii var. asahii (strain ATCC 90039 / CBS 2479 / JCM 2466 / KCTC 7840 / NBRC 103889/ NCYC 2677 / UAMH 7654)</name>
    <name type="common">Yeast</name>
    <dbReference type="NCBI Taxonomy" id="1186058"/>
    <lineage>
        <taxon>Eukaryota</taxon>
        <taxon>Fungi</taxon>
        <taxon>Dikarya</taxon>
        <taxon>Basidiomycota</taxon>
        <taxon>Agaricomycotina</taxon>
        <taxon>Tremellomycetes</taxon>
        <taxon>Trichosporonales</taxon>
        <taxon>Trichosporonaceae</taxon>
        <taxon>Trichosporon</taxon>
    </lineage>
</organism>
<feature type="region of interest" description="Disordered" evidence="1">
    <location>
        <begin position="155"/>
        <end position="185"/>
    </location>
</feature>
<accession>J6EM49</accession>
<feature type="compositionally biased region" description="Low complexity" evidence="1">
    <location>
        <begin position="172"/>
        <end position="185"/>
    </location>
</feature>
<feature type="compositionally biased region" description="Low complexity" evidence="1">
    <location>
        <begin position="320"/>
        <end position="382"/>
    </location>
</feature>
<feature type="compositionally biased region" description="Polar residues" evidence="1">
    <location>
        <begin position="565"/>
        <end position="579"/>
    </location>
</feature>
<name>J6EM49_TRIAS</name>
<evidence type="ECO:0000313" key="4">
    <source>
        <dbReference type="Proteomes" id="UP000002748"/>
    </source>
</evidence>
<feature type="compositionally biased region" description="Polar residues" evidence="1">
    <location>
        <begin position="445"/>
        <end position="457"/>
    </location>
</feature>
<feature type="compositionally biased region" description="Low complexity" evidence="1">
    <location>
        <begin position="580"/>
        <end position="589"/>
    </location>
</feature>
<dbReference type="EMBL" id="ALBS01000327">
    <property type="protein sequence ID" value="EJT45389.1"/>
    <property type="molecule type" value="Genomic_DNA"/>
</dbReference>
<comment type="caution">
    <text evidence="3">The sequence shown here is derived from an EMBL/GenBank/DDBJ whole genome shotgun (WGS) entry which is preliminary data.</text>
</comment>
<dbReference type="RefSeq" id="XP_014176836.1">
    <property type="nucleotide sequence ID" value="XM_014321361.1"/>
</dbReference>
<proteinExistence type="predicted"/>
<dbReference type="OrthoDB" id="2930561at2759"/>
<dbReference type="InterPro" id="IPR001005">
    <property type="entry name" value="SANT/Myb"/>
</dbReference>
<feature type="region of interest" description="Disordered" evidence="1">
    <location>
        <begin position="1"/>
        <end position="35"/>
    </location>
</feature>
<reference evidence="3 4" key="1">
    <citation type="journal article" date="2012" name="Eukaryot. Cell">
        <title>Draft genome sequence of CBS 2479, the standard type strain of Trichosporon asahii.</title>
        <authorList>
            <person name="Yang R.Y."/>
            <person name="Li H.T."/>
            <person name="Zhu H."/>
            <person name="Zhou G.P."/>
            <person name="Wang M."/>
            <person name="Wang L."/>
        </authorList>
    </citation>
    <scope>NUCLEOTIDE SEQUENCE [LARGE SCALE GENOMIC DNA]</scope>
    <source>
        <strain evidence="4">ATCC 90039 / CBS 2479 / JCM 2466 / KCTC 7840 / NCYC 2677 / UAMH 7654</strain>
    </source>
</reference>
<feature type="compositionally biased region" description="Low complexity" evidence="1">
    <location>
        <begin position="396"/>
        <end position="418"/>
    </location>
</feature>
<dbReference type="InterPro" id="IPR024752">
    <property type="entry name" value="Myb/SANT-like_dom"/>
</dbReference>
<feature type="compositionally biased region" description="Low complexity" evidence="1">
    <location>
        <begin position="433"/>
        <end position="444"/>
    </location>
</feature>
<dbReference type="HOGENOM" id="CLU_414570_0_0_1"/>
<evidence type="ECO:0000259" key="2">
    <source>
        <dbReference type="PROSITE" id="PS50090"/>
    </source>
</evidence>
<sequence length="662" mass="72931">MASRAANVVAAATAGSVTSPSSAGGVKDRKKSAHWTDSDTSELLNVLLRYNNDRTIDNGFRPEVWEEASAILESAVNMGGAKTPEACKSRWQRLQRDYKAVRDLEEFAGFTWDRNEHRLKASEQAWDAAGKMHAEAKKARKIHLPCYDQLAALCPDGKSGGKTSRRPTKPRVSSTSFTSDSSGVVSLNLTPSGQNGMVTLMQDPSHDHARAMASGAAAGLQPGLTLQGESSLLWPEDDSVEHVETAFTLPPNATRQTFSMTQQQQKRMPAYDASMMQGTSQHPSPKRRRPSDMPAPLYQHMPLDRPQPQMMPQHATSHGPQDPQQSHQQQQQQLHTQHHPTPQQQQQAQQQQQVQQQQQQQPQQQQQQQQQHHISPPQLAQPQPTPQPPPQPPQPQAFQQPPHTPSQSHSSHSASAQPHPSPVTNRHAPPPQYGTYPPQTTYDQRSPQYTPSVSEQPLRSPVYQPQHMTEMSQPSEAALNHNPISVENGTRRVSSPQTHTGTGHSGHGHARLRSAANLTQMNIAPPGGGPNSRLMSPTTMVTPQQRPLRTNLSMESMSLDPPATSMMNSVTSGTDSTIETSSTPIAATPASSSTAELVLAERHTEALRILQREKTLTPEEMLDMVQKFEDHPRSVDSYLALEGPLRTAYVKSTISKSKKWRP</sequence>
<feature type="compositionally biased region" description="Polar residues" evidence="1">
    <location>
        <begin position="251"/>
        <end position="266"/>
    </location>
</feature>
<dbReference type="Proteomes" id="UP000002748">
    <property type="component" value="Unassembled WGS sequence"/>
</dbReference>